<name>A0A1H3YVB4_9FIRM</name>
<dbReference type="GO" id="GO:0003677">
    <property type="term" value="F:DNA binding"/>
    <property type="evidence" value="ECO:0007669"/>
    <property type="project" value="UniProtKB-KW"/>
</dbReference>
<gene>
    <name evidence="2" type="ORF">SAMN04515656_104111</name>
</gene>
<dbReference type="InterPro" id="IPR001387">
    <property type="entry name" value="Cro/C1-type_HTH"/>
</dbReference>
<sequence length="76" mass="8787">MYRVLIGKMAEHGVKQKDLAEELGVSEKTIYNKIQGKTSFSWDEANKVRNSIEPGFPLEELFKFESENRIVNRLKA</sequence>
<dbReference type="Proteomes" id="UP000199394">
    <property type="component" value="Unassembled WGS sequence"/>
</dbReference>
<dbReference type="SUPFAM" id="SSF47413">
    <property type="entry name" value="lambda repressor-like DNA-binding domains"/>
    <property type="match status" value="1"/>
</dbReference>
<keyword evidence="2" id="KW-0238">DNA-binding</keyword>
<dbReference type="AlphaFoldDB" id="A0A1H3YVB4"/>
<organism evidence="2 3">
    <name type="scientific">Eubacterium aggregans</name>
    <dbReference type="NCBI Taxonomy" id="81409"/>
    <lineage>
        <taxon>Bacteria</taxon>
        <taxon>Bacillati</taxon>
        <taxon>Bacillota</taxon>
        <taxon>Clostridia</taxon>
        <taxon>Eubacteriales</taxon>
        <taxon>Eubacteriaceae</taxon>
        <taxon>Eubacterium</taxon>
    </lineage>
</organism>
<dbReference type="Gene3D" id="1.10.260.40">
    <property type="entry name" value="lambda repressor-like DNA-binding domains"/>
    <property type="match status" value="1"/>
</dbReference>
<keyword evidence="3" id="KW-1185">Reference proteome</keyword>
<proteinExistence type="predicted"/>
<dbReference type="RefSeq" id="WP_090305198.1">
    <property type="nucleotide sequence ID" value="NZ_FNRK01000004.1"/>
</dbReference>
<accession>A0A1H3YVB4</accession>
<reference evidence="2 3" key="1">
    <citation type="submission" date="2016-10" db="EMBL/GenBank/DDBJ databases">
        <authorList>
            <person name="de Groot N.N."/>
        </authorList>
    </citation>
    <scope>NUCLEOTIDE SEQUENCE [LARGE SCALE GENOMIC DNA]</scope>
    <source>
        <strain evidence="2 3">SR12</strain>
    </source>
</reference>
<dbReference type="STRING" id="81409.SAMN04515656_104111"/>
<feature type="domain" description="HTH cro/C1-type" evidence="1">
    <location>
        <begin position="9"/>
        <end position="48"/>
    </location>
</feature>
<protein>
    <submittedName>
        <fullName evidence="2">DNA-binding transcriptional regulator, XRE-family HTH domain</fullName>
    </submittedName>
</protein>
<dbReference type="OrthoDB" id="2064246at2"/>
<evidence type="ECO:0000313" key="3">
    <source>
        <dbReference type="Proteomes" id="UP000199394"/>
    </source>
</evidence>
<dbReference type="EMBL" id="FNRK01000004">
    <property type="protein sequence ID" value="SEA14964.1"/>
    <property type="molecule type" value="Genomic_DNA"/>
</dbReference>
<evidence type="ECO:0000259" key="1">
    <source>
        <dbReference type="Pfam" id="PF13443"/>
    </source>
</evidence>
<dbReference type="CDD" id="cd00093">
    <property type="entry name" value="HTH_XRE"/>
    <property type="match status" value="1"/>
</dbReference>
<dbReference type="InterPro" id="IPR010982">
    <property type="entry name" value="Lambda_DNA-bd_dom_sf"/>
</dbReference>
<dbReference type="Pfam" id="PF13443">
    <property type="entry name" value="HTH_26"/>
    <property type="match status" value="1"/>
</dbReference>
<evidence type="ECO:0000313" key="2">
    <source>
        <dbReference type="EMBL" id="SEA14964.1"/>
    </source>
</evidence>